<dbReference type="Proteomes" id="UP001582793">
    <property type="component" value="Unassembled WGS sequence"/>
</dbReference>
<organism evidence="1 2">
    <name type="scientific">Polymorphospora lycopeni</name>
    <dbReference type="NCBI Taxonomy" id="3140240"/>
    <lineage>
        <taxon>Bacteria</taxon>
        <taxon>Bacillati</taxon>
        <taxon>Actinomycetota</taxon>
        <taxon>Actinomycetes</taxon>
        <taxon>Micromonosporales</taxon>
        <taxon>Micromonosporaceae</taxon>
        <taxon>Polymorphospora</taxon>
    </lineage>
</organism>
<evidence type="ECO:0000313" key="2">
    <source>
        <dbReference type="Proteomes" id="UP001582793"/>
    </source>
</evidence>
<gene>
    <name evidence="1" type="ORF">AAFH96_05635</name>
</gene>
<protein>
    <submittedName>
        <fullName evidence="1">Uncharacterized protein</fullName>
    </submittedName>
</protein>
<name>A0ABV5CKQ4_9ACTN</name>
<dbReference type="EMBL" id="JBCGDC010000011">
    <property type="protein sequence ID" value="MFB6392585.1"/>
    <property type="molecule type" value="Genomic_DNA"/>
</dbReference>
<dbReference type="RefSeq" id="WP_375733300.1">
    <property type="nucleotide sequence ID" value="NZ_JBCGDC010000011.1"/>
</dbReference>
<proteinExistence type="predicted"/>
<evidence type="ECO:0000313" key="1">
    <source>
        <dbReference type="EMBL" id="MFB6392585.1"/>
    </source>
</evidence>
<accession>A0ABV5CKQ4</accession>
<sequence length="87" mass="9757">MSMQYIRNYYGVPAKRGMRVVADGKPGVITGTIAASLRIRLDGEKHSAPWHPTWRIEYPDTRPMSARPCSYRGGRLVETVKVPGVSR</sequence>
<comment type="caution">
    <text evidence="1">The sequence shown here is derived from an EMBL/GenBank/DDBJ whole genome shotgun (WGS) entry which is preliminary data.</text>
</comment>
<keyword evidence="2" id="KW-1185">Reference proteome</keyword>
<reference evidence="1 2" key="1">
    <citation type="submission" date="2024-04" db="EMBL/GenBank/DDBJ databases">
        <title>Polymorphospora sp. isolated from Baiyangdian Lake in Xiong'an New Area.</title>
        <authorList>
            <person name="Zhang X."/>
            <person name="Liu J."/>
        </authorList>
    </citation>
    <scope>NUCLEOTIDE SEQUENCE [LARGE SCALE GENOMIC DNA]</scope>
    <source>
        <strain evidence="1 2">2-325</strain>
    </source>
</reference>